<dbReference type="Proteomes" id="UP000233597">
    <property type="component" value="Unassembled WGS sequence"/>
</dbReference>
<dbReference type="EC" id="6.3.4.2" evidence="3"/>
<feature type="domain" description="Glutamine amidotransferase" evidence="10">
    <location>
        <begin position="69"/>
        <end position="230"/>
    </location>
</feature>
<evidence type="ECO:0000256" key="3">
    <source>
        <dbReference type="ARBA" id="ARBA00012291"/>
    </source>
</evidence>
<dbReference type="GO" id="GO:0044210">
    <property type="term" value="P:'de novo' CTP biosynthetic process"/>
    <property type="evidence" value="ECO:0007669"/>
    <property type="project" value="UniProtKB-UniPathway"/>
</dbReference>
<evidence type="ECO:0000256" key="6">
    <source>
        <dbReference type="ARBA" id="ARBA00022840"/>
    </source>
</evidence>
<dbReference type="GO" id="GO:0042802">
    <property type="term" value="F:identical protein binding"/>
    <property type="evidence" value="ECO:0007669"/>
    <property type="project" value="TreeGrafter"/>
</dbReference>
<evidence type="ECO:0000256" key="8">
    <source>
        <dbReference type="ARBA" id="ARBA00022975"/>
    </source>
</evidence>
<comment type="similarity">
    <text evidence="2">Belongs to the CTP synthase family.</text>
</comment>
<dbReference type="GO" id="GO:0019856">
    <property type="term" value="P:pyrimidine nucleobase biosynthetic process"/>
    <property type="evidence" value="ECO:0007669"/>
    <property type="project" value="TreeGrafter"/>
</dbReference>
<keyword evidence="7" id="KW-0315">Glutamine amidotransferase</keyword>
<keyword evidence="4" id="KW-0436">Ligase</keyword>
<name>A0A2N3KRP2_9PROT</name>
<evidence type="ECO:0000313" key="11">
    <source>
        <dbReference type="EMBL" id="PKR53207.1"/>
    </source>
</evidence>
<keyword evidence="5" id="KW-0547">Nucleotide-binding</keyword>
<reference evidence="11 12" key="1">
    <citation type="submission" date="2017-09" db="EMBL/GenBank/DDBJ databases">
        <title>Biodiversity and function of Thalassospira species in the particle-attached aromatic-hydrocarbon-degrading consortia from the surface seawater of the South China Sea.</title>
        <authorList>
            <person name="Dong C."/>
            <person name="Liu R."/>
            <person name="Shao Z."/>
        </authorList>
    </citation>
    <scope>NUCLEOTIDE SEQUENCE [LARGE SCALE GENOMIC DNA]</scope>
    <source>
        <strain evidence="11 12">CSC1P2</strain>
    </source>
</reference>
<dbReference type="PANTHER" id="PTHR11550">
    <property type="entry name" value="CTP SYNTHASE"/>
    <property type="match status" value="1"/>
</dbReference>
<evidence type="ECO:0000256" key="9">
    <source>
        <dbReference type="ARBA" id="ARBA00047781"/>
    </source>
</evidence>
<dbReference type="Pfam" id="PF00117">
    <property type="entry name" value="GATase"/>
    <property type="match status" value="1"/>
</dbReference>
<evidence type="ECO:0000256" key="1">
    <source>
        <dbReference type="ARBA" id="ARBA00005171"/>
    </source>
</evidence>
<evidence type="ECO:0000256" key="4">
    <source>
        <dbReference type="ARBA" id="ARBA00022598"/>
    </source>
</evidence>
<dbReference type="OrthoDB" id="3286005at2"/>
<dbReference type="SUPFAM" id="SSF52317">
    <property type="entry name" value="Class I glutamine amidotransferase-like"/>
    <property type="match status" value="1"/>
</dbReference>
<keyword evidence="6" id="KW-0067">ATP-binding</keyword>
<dbReference type="InterPro" id="IPR017926">
    <property type="entry name" value="GATASE"/>
</dbReference>
<dbReference type="UniPathway" id="UPA00159">
    <property type="reaction ID" value="UER00277"/>
</dbReference>
<evidence type="ECO:0000256" key="5">
    <source>
        <dbReference type="ARBA" id="ARBA00022741"/>
    </source>
</evidence>
<evidence type="ECO:0000313" key="12">
    <source>
        <dbReference type="Proteomes" id="UP000233597"/>
    </source>
</evidence>
<evidence type="ECO:0000256" key="2">
    <source>
        <dbReference type="ARBA" id="ARBA00007533"/>
    </source>
</evidence>
<dbReference type="GO" id="GO:0003883">
    <property type="term" value="F:CTP synthase activity"/>
    <property type="evidence" value="ECO:0007669"/>
    <property type="project" value="UniProtKB-EC"/>
</dbReference>
<comment type="catalytic activity">
    <reaction evidence="9">
        <text>UTP + L-glutamine + ATP + H2O = CTP + L-glutamate + ADP + phosphate + 2 H(+)</text>
        <dbReference type="Rhea" id="RHEA:26426"/>
        <dbReference type="ChEBI" id="CHEBI:15377"/>
        <dbReference type="ChEBI" id="CHEBI:15378"/>
        <dbReference type="ChEBI" id="CHEBI:29985"/>
        <dbReference type="ChEBI" id="CHEBI:30616"/>
        <dbReference type="ChEBI" id="CHEBI:37563"/>
        <dbReference type="ChEBI" id="CHEBI:43474"/>
        <dbReference type="ChEBI" id="CHEBI:46398"/>
        <dbReference type="ChEBI" id="CHEBI:58359"/>
        <dbReference type="ChEBI" id="CHEBI:456216"/>
        <dbReference type="EC" id="6.3.4.2"/>
    </reaction>
</comment>
<dbReference type="Gene3D" id="3.40.50.880">
    <property type="match status" value="1"/>
</dbReference>
<dbReference type="EMBL" id="NWTK01000010">
    <property type="protein sequence ID" value="PKR53207.1"/>
    <property type="molecule type" value="Genomic_DNA"/>
</dbReference>
<gene>
    <name evidence="11" type="ORF">COO20_16210</name>
</gene>
<accession>A0A2N3KRP2</accession>
<dbReference type="InterPro" id="IPR004468">
    <property type="entry name" value="CTP_synthase"/>
</dbReference>
<dbReference type="RefSeq" id="WP_101268398.1">
    <property type="nucleotide sequence ID" value="NZ_NWTK01000010.1"/>
</dbReference>
<sequence>MTKIRFALVGDYNEAVTAHQAIPPALKIATDALDDGSFEARVEWGHTSGLANGAAKGILTGFDGIWCVPASPYASMDGAIDAICYARQAEIPFLGTCGGYQHAVLEFARNVLGLHDADNAEVNPDATLPLVAPLTCALIDQAGDITLAPDSLIARHYGADRANETYRCSYGFSRQYVPLFDGSDLRVSAWDDEGDPRAIELQSHPFFIGTAFQPERSALKGEKHNLISAFVRAARDRQVKAAK</sequence>
<evidence type="ECO:0000259" key="10">
    <source>
        <dbReference type="Pfam" id="PF00117"/>
    </source>
</evidence>
<proteinExistence type="inferred from homology"/>
<comment type="caution">
    <text evidence="11">The sequence shown here is derived from an EMBL/GenBank/DDBJ whole genome shotgun (WGS) entry which is preliminary data.</text>
</comment>
<dbReference type="AlphaFoldDB" id="A0A2N3KRP2"/>
<dbReference type="NCBIfam" id="NF004836">
    <property type="entry name" value="PRK06186.1"/>
    <property type="match status" value="1"/>
</dbReference>
<dbReference type="GO" id="GO:0005524">
    <property type="term" value="F:ATP binding"/>
    <property type="evidence" value="ECO:0007669"/>
    <property type="project" value="UniProtKB-KW"/>
</dbReference>
<protein>
    <recommendedName>
        <fullName evidence="3">CTP synthase (glutamine hydrolyzing)</fullName>
        <ecNumber evidence="3">6.3.4.2</ecNumber>
    </recommendedName>
</protein>
<comment type="pathway">
    <text evidence="1">Pyrimidine metabolism; CTP biosynthesis via de novo pathway; CTP from UDP: step 2/2.</text>
</comment>
<dbReference type="GO" id="GO:0005829">
    <property type="term" value="C:cytosol"/>
    <property type="evidence" value="ECO:0007669"/>
    <property type="project" value="TreeGrafter"/>
</dbReference>
<organism evidence="11 12">
    <name type="scientific">Thalassospira marina</name>
    <dbReference type="NCBI Taxonomy" id="2048283"/>
    <lineage>
        <taxon>Bacteria</taxon>
        <taxon>Pseudomonadati</taxon>
        <taxon>Pseudomonadota</taxon>
        <taxon>Alphaproteobacteria</taxon>
        <taxon>Rhodospirillales</taxon>
        <taxon>Thalassospiraceae</taxon>
        <taxon>Thalassospira</taxon>
    </lineage>
</organism>
<dbReference type="InterPro" id="IPR029062">
    <property type="entry name" value="Class_I_gatase-like"/>
</dbReference>
<evidence type="ECO:0000256" key="7">
    <source>
        <dbReference type="ARBA" id="ARBA00022962"/>
    </source>
</evidence>
<keyword evidence="8" id="KW-0665">Pyrimidine biosynthesis</keyword>
<dbReference type="PANTHER" id="PTHR11550:SF0">
    <property type="entry name" value="CTP SYNTHASE-RELATED"/>
    <property type="match status" value="1"/>
</dbReference>